<accession>A0A7G8BJT6</accession>
<proteinExistence type="inferred from homology"/>
<dbReference type="SUPFAM" id="SSF109854">
    <property type="entry name" value="DinB/YfiT-like putative metalloenzymes"/>
    <property type="match status" value="1"/>
</dbReference>
<dbReference type="NCBIfam" id="NF009807">
    <property type="entry name" value="PRK13291.1"/>
    <property type="match status" value="1"/>
</dbReference>
<dbReference type="Gene3D" id="1.20.120.450">
    <property type="entry name" value="dinb family like domain"/>
    <property type="match status" value="1"/>
</dbReference>
<evidence type="ECO:0000256" key="3">
    <source>
        <dbReference type="ARBA" id="ARBA00022801"/>
    </source>
</evidence>
<dbReference type="KEGG" id="adin:H7849_02050"/>
<sequence>MSEDPRYPVGKFSGPVEQTPEQRRASIAILAALPENLRSAVQGLTDKQVDTPYRDGGWTVRQLVHHIADSHINAYVRTKRALTEDWPAVTAYDEKLWAQLPDARTLPIEVSLHLLEPLHRRWVALFGSLTDEQWQRGYVHSEDGRQKLANVLQAYAWHCRHHVAHVTELRKRMGW</sequence>
<dbReference type="InterPro" id="IPR023774">
    <property type="entry name" value="Put_metal_dep_hydrolase_YfiT"/>
</dbReference>
<evidence type="ECO:0000256" key="2">
    <source>
        <dbReference type="ARBA" id="ARBA00022723"/>
    </source>
</evidence>
<keyword evidence="7" id="KW-1185">Reference proteome</keyword>
<dbReference type="AlphaFoldDB" id="A0A7G8BJT6"/>
<keyword evidence="4" id="KW-0862">Zinc</keyword>
<keyword evidence="3" id="KW-0378">Hydrolase</keyword>
<protein>
    <submittedName>
        <fullName evidence="6">Bacillithiol transferase BstA</fullName>
    </submittedName>
</protein>
<gene>
    <name evidence="6" type="primary">bstA</name>
    <name evidence="6" type="ORF">H7849_02050</name>
</gene>
<dbReference type="GO" id="GO:0016787">
    <property type="term" value="F:hydrolase activity"/>
    <property type="evidence" value="ECO:0007669"/>
    <property type="project" value="UniProtKB-KW"/>
</dbReference>
<evidence type="ECO:0000259" key="5">
    <source>
        <dbReference type="Pfam" id="PF12867"/>
    </source>
</evidence>
<feature type="domain" description="DinB-like" evidence="5">
    <location>
        <begin position="31"/>
        <end position="165"/>
    </location>
</feature>
<keyword evidence="1" id="KW-0963">Cytoplasm</keyword>
<evidence type="ECO:0000313" key="7">
    <source>
        <dbReference type="Proteomes" id="UP000515312"/>
    </source>
</evidence>
<keyword evidence="2" id="KW-0479">Metal-binding</keyword>
<keyword evidence="6" id="KW-0808">Transferase</keyword>
<dbReference type="GO" id="GO:0046872">
    <property type="term" value="F:metal ion binding"/>
    <property type="evidence" value="ECO:0007669"/>
    <property type="project" value="UniProtKB-KW"/>
</dbReference>
<reference evidence="6 7" key="1">
    <citation type="submission" date="2020-08" db="EMBL/GenBank/DDBJ databases">
        <title>Edaphobacter telluris sp. nov. and Acidobacterium dinghuensis sp. nov., two acidobacteria isolated from forest soil.</title>
        <authorList>
            <person name="Fu J."/>
            <person name="Qiu L."/>
        </authorList>
    </citation>
    <scope>NUCLEOTIDE SEQUENCE [LARGE SCALE GENOMIC DNA]</scope>
    <source>
        <strain evidence="6">4Y35</strain>
    </source>
</reference>
<dbReference type="HAMAP" id="MF_01256">
    <property type="entry name" value="YfiT_hydrol"/>
    <property type="match status" value="1"/>
</dbReference>
<organism evidence="6 7">
    <name type="scientific">Alloacidobacterium dinghuense</name>
    <dbReference type="NCBI Taxonomy" id="2763107"/>
    <lineage>
        <taxon>Bacteria</taxon>
        <taxon>Pseudomonadati</taxon>
        <taxon>Acidobacteriota</taxon>
        <taxon>Terriglobia</taxon>
        <taxon>Terriglobales</taxon>
        <taxon>Acidobacteriaceae</taxon>
        <taxon>Alloacidobacterium</taxon>
    </lineage>
</organism>
<dbReference type="GO" id="GO:0016740">
    <property type="term" value="F:transferase activity"/>
    <property type="evidence" value="ECO:0007669"/>
    <property type="project" value="UniProtKB-KW"/>
</dbReference>
<name>A0A7G8BJT6_9BACT</name>
<dbReference type="InterPro" id="IPR024775">
    <property type="entry name" value="DinB-like"/>
</dbReference>
<dbReference type="Pfam" id="PF12867">
    <property type="entry name" value="DinB_2"/>
    <property type="match status" value="1"/>
</dbReference>
<evidence type="ECO:0000256" key="1">
    <source>
        <dbReference type="ARBA" id="ARBA00022490"/>
    </source>
</evidence>
<evidence type="ECO:0000256" key="4">
    <source>
        <dbReference type="ARBA" id="ARBA00022833"/>
    </source>
</evidence>
<dbReference type="EMBL" id="CP060394">
    <property type="protein sequence ID" value="QNI32806.1"/>
    <property type="molecule type" value="Genomic_DNA"/>
</dbReference>
<dbReference type="RefSeq" id="WP_186743760.1">
    <property type="nucleotide sequence ID" value="NZ_CP060394.1"/>
</dbReference>
<dbReference type="Proteomes" id="UP000515312">
    <property type="component" value="Chromosome"/>
</dbReference>
<evidence type="ECO:0000313" key="6">
    <source>
        <dbReference type="EMBL" id="QNI32806.1"/>
    </source>
</evidence>
<dbReference type="InterPro" id="IPR034660">
    <property type="entry name" value="DinB/YfiT-like"/>
</dbReference>